<dbReference type="Pfam" id="PF01497">
    <property type="entry name" value="Peripla_BP_2"/>
    <property type="match status" value="1"/>
</dbReference>
<organism evidence="3 4">
    <name type="scientific">Polaribacter marinus</name>
    <dbReference type="NCBI Taxonomy" id="2916838"/>
    <lineage>
        <taxon>Bacteria</taxon>
        <taxon>Pseudomonadati</taxon>
        <taxon>Bacteroidota</taxon>
        <taxon>Flavobacteriia</taxon>
        <taxon>Flavobacteriales</taxon>
        <taxon>Flavobacteriaceae</taxon>
    </lineage>
</organism>
<comment type="caution">
    <text evidence="3">The sequence shown here is derived from an EMBL/GenBank/DDBJ whole genome shotgun (WGS) entry which is preliminary data.</text>
</comment>
<dbReference type="InterPro" id="IPR054828">
    <property type="entry name" value="Vit_B12_bind_prot"/>
</dbReference>
<evidence type="ECO:0000313" key="4">
    <source>
        <dbReference type="Proteomes" id="UP001139369"/>
    </source>
</evidence>
<dbReference type="EMBL" id="JAKQYM010000004">
    <property type="protein sequence ID" value="MCI2229083.1"/>
    <property type="molecule type" value="Genomic_DNA"/>
</dbReference>
<proteinExistence type="predicted"/>
<dbReference type="PROSITE" id="PS50983">
    <property type="entry name" value="FE_B12_PBP"/>
    <property type="match status" value="1"/>
</dbReference>
<keyword evidence="1" id="KW-0732">Signal</keyword>
<dbReference type="NCBIfam" id="NF038402">
    <property type="entry name" value="TroA_like"/>
    <property type="match status" value="1"/>
</dbReference>
<dbReference type="AlphaFoldDB" id="A0A9X1VN33"/>
<name>A0A9X1VN33_9FLAO</name>
<dbReference type="RefSeq" id="WP_242178211.1">
    <property type="nucleotide sequence ID" value="NZ_JAKQYM010000004.1"/>
</dbReference>
<dbReference type="GO" id="GO:0071281">
    <property type="term" value="P:cellular response to iron ion"/>
    <property type="evidence" value="ECO:0007669"/>
    <property type="project" value="TreeGrafter"/>
</dbReference>
<dbReference type="PANTHER" id="PTHR30535:SF34">
    <property type="entry name" value="MOLYBDATE-BINDING PROTEIN MOLA"/>
    <property type="match status" value="1"/>
</dbReference>
<keyword evidence="3" id="KW-0675">Receptor</keyword>
<protein>
    <submittedName>
        <fullName evidence="3">Helical backbone metal receptor</fullName>
    </submittedName>
</protein>
<evidence type="ECO:0000313" key="3">
    <source>
        <dbReference type="EMBL" id="MCI2229083.1"/>
    </source>
</evidence>
<gene>
    <name evidence="3" type="ORF">MC378_07885</name>
</gene>
<evidence type="ECO:0000259" key="2">
    <source>
        <dbReference type="PROSITE" id="PS50983"/>
    </source>
</evidence>
<feature type="domain" description="Fe/B12 periplasmic-binding" evidence="2">
    <location>
        <begin position="19"/>
        <end position="261"/>
    </location>
</feature>
<dbReference type="PANTHER" id="PTHR30535">
    <property type="entry name" value="VITAMIN B12-BINDING PROTEIN"/>
    <property type="match status" value="1"/>
</dbReference>
<accession>A0A9X1VN33</accession>
<sequence length="261" mass="30511">MKFQDQIGNTLELLKIPQRIISLVPSQTELLVDLGLEKNIVGITKFCVHPVDLKQEKTIVGGTKNIHLQKIKELQPDIILCNKEENTKEIVEFCMQIAPTHVSDIYTIEDVLELTRHYGEILNCSAKSFIIQKKLQKELNNFEQFVKDKKIEKVAYFIWKNPWMVAANNTFINHILGLNKFDNFYKNHSRYPEINLDELLKERDLGTIFLSSEPYPFKEKDIIELQGQFEKAKIILVDGEMFSWYGSRLLKAFNYFKSLHD</sequence>
<evidence type="ECO:0000256" key="1">
    <source>
        <dbReference type="ARBA" id="ARBA00022729"/>
    </source>
</evidence>
<dbReference type="Proteomes" id="UP001139369">
    <property type="component" value="Unassembled WGS sequence"/>
</dbReference>
<dbReference type="InterPro" id="IPR050902">
    <property type="entry name" value="ABC_Transporter_SBP"/>
</dbReference>
<reference evidence="3" key="1">
    <citation type="submission" date="2022-02" db="EMBL/GenBank/DDBJ databases">
        <title>Polaribacter sp. MSW13, isolated from seawater.</title>
        <authorList>
            <person name="Kristyanto S."/>
            <person name="Jung J."/>
            <person name="Jeon C.O."/>
        </authorList>
    </citation>
    <scope>NUCLEOTIDE SEQUENCE</scope>
    <source>
        <strain evidence="3">MSW13</strain>
    </source>
</reference>
<dbReference type="InterPro" id="IPR002491">
    <property type="entry name" value="ABC_transptr_periplasmic_BD"/>
</dbReference>
<keyword evidence="4" id="KW-1185">Reference proteome</keyword>